<dbReference type="InterPro" id="IPR009057">
    <property type="entry name" value="Homeodomain-like_sf"/>
</dbReference>
<dbReference type="InterPro" id="IPR003313">
    <property type="entry name" value="AraC-bd"/>
</dbReference>
<dbReference type="PROSITE" id="PS01124">
    <property type="entry name" value="HTH_ARAC_FAMILY_2"/>
    <property type="match status" value="1"/>
</dbReference>
<feature type="domain" description="HTH araC/xylS-type" evidence="4">
    <location>
        <begin position="189"/>
        <end position="287"/>
    </location>
</feature>
<gene>
    <name evidence="5" type="ORF">EG028_16535</name>
</gene>
<dbReference type="EMBL" id="RMBX01000008">
    <property type="protein sequence ID" value="RPD40254.1"/>
    <property type="molecule type" value="Genomic_DNA"/>
</dbReference>
<dbReference type="Pfam" id="PF02311">
    <property type="entry name" value="AraC_binding"/>
    <property type="match status" value="1"/>
</dbReference>
<dbReference type="OrthoDB" id="1096411at2"/>
<dbReference type="GO" id="GO:0003700">
    <property type="term" value="F:DNA-binding transcription factor activity"/>
    <property type="evidence" value="ECO:0007669"/>
    <property type="project" value="InterPro"/>
</dbReference>
<name>A0A3N4M981_9BACT</name>
<dbReference type="InterPro" id="IPR037923">
    <property type="entry name" value="HTH-like"/>
</dbReference>
<keyword evidence="2" id="KW-0238">DNA-binding</keyword>
<evidence type="ECO:0000313" key="5">
    <source>
        <dbReference type="EMBL" id="RPD40254.1"/>
    </source>
</evidence>
<organism evidence="5 6">
    <name type="scientific">Chitinophaga barathri</name>
    <dbReference type="NCBI Taxonomy" id="1647451"/>
    <lineage>
        <taxon>Bacteria</taxon>
        <taxon>Pseudomonadati</taxon>
        <taxon>Bacteroidota</taxon>
        <taxon>Chitinophagia</taxon>
        <taxon>Chitinophagales</taxon>
        <taxon>Chitinophagaceae</taxon>
        <taxon>Chitinophaga</taxon>
    </lineage>
</organism>
<dbReference type="SMART" id="SM00342">
    <property type="entry name" value="HTH_ARAC"/>
    <property type="match status" value="1"/>
</dbReference>
<evidence type="ECO:0000259" key="4">
    <source>
        <dbReference type="PROSITE" id="PS01124"/>
    </source>
</evidence>
<dbReference type="InterPro" id="IPR020449">
    <property type="entry name" value="Tscrpt_reg_AraC-type_HTH"/>
</dbReference>
<keyword evidence="1" id="KW-0805">Transcription regulation</keyword>
<dbReference type="PANTHER" id="PTHR43280">
    <property type="entry name" value="ARAC-FAMILY TRANSCRIPTIONAL REGULATOR"/>
    <property type="match status" value="1"/>
</dbReference>
<dbReference type="SUPFAM" id="SSF51215">
    <property type="entry name" value="Regulatory protein AraC"/>
    <property type="match status" value="1"/>
</dbReference>
<proteinExistence type="predicted"/>
<evidence type="ECO:0000256" key="1">
    <source>
        <dbReference type="ARBA" id="ARBA00023015"/>
    </source>
</evidence>
<keyword evidence="3" id="KW-0804">Transcription</keyword>
<dbReference type="RefSeq" id="WP_120517620.1">
    <property type="nucleotide sequence ID" value="NZ_QXZY01000009.1"/>
</dbReference>
<dbReference type="InterPro" id="IPR018060">
    <property type="entry name" value="HTH_AraC"/>
</dbReference>
<dbReference type="GO" id="GO:0043565">
    <property type="term" value="F:sequence-specific DNA binding"/>
    <property type="evidence" value="ECO:0007669"/>
    <property type="project" value="InterPro"/>
</dbReference>
<dbReference type="PRINTS" id="PR00032">
    <property type="entry name" value="HTHARAC"/>
</dbReference>
<dbReference type="Gene3D" id="1.10.10.60">
    <property type="entry name" value="Homeodomain-like"/>
    <property type="match status" value="1"/>
</dbReference>
<accession>A0A3N4M981</accession>
<dbReference type="AlphaFoldDB" id="A0A3N4M981"/>
<dbReference type="PANTHER" id="PTHR43280:SF32">
    <property type="entry name" value="TRANSCRIPTIONAL REGULATORY PROTEIN"/>
    <property type="match status" value="1"/>
</dbReference>
<evidence type="ECO:0000256" key="2">
    <source>
        <dbReference type="ARBA" id="ARBA00023125"/>
    </source>
</evidence>
<dbReference type="SUPFAM" id="SSF46689">
    <property type="entry name" value="Homeodomain-like"/>
    <property type="match status" value="1"/>
</dbReference>
<evidence type="ECO:0000256" key="3">
    <source>
        <dbReference type="ARBA" id="ARBA00023163"/>
    </source>
</evidence>
<keyword evidence="6" id="KW-1185">Reference proteome</keyword>
<comment type="caution">
    <text evidence="5">The sequence shown here is derived from an EMBL/GenBank/DDBJ whole genome shotgun (WGS) entry which is preliminary data.</text>
</comment>
<protein>
    <submittedName>
        <fullName evidence="5">Helix-turn-helix domain-containing protein</fullName>
    </submittedName>
</protein>
<dbReference type="Pfam" id="PF12833">
    <property type="entry name" value="HTH_18"/>
    <property type="match status" value="1"/>
</dbReference>
<evidence type="ECO:0000313" key="6">
    <source>
        <dbReference type="Proteomes" id="UP000279089"/>
    </source>
</evidence>
<sequence>MQQNITVDTIPYQQLPLTGQFSVFELESFKTELAGIPHRHHDFQILWFTKAAGDHIVDFVTYELKNNTIFLLRPGQVHQLPAKGIFGFSITFTEKFYFTNKHERETLYDFTTLFDDSQEYAPIFISKPSAENLGMIITLMRQELSAQFEGSSSSVIKHYLNAFLLLAEREKKHNVANSPALLNHDPRIIQLRRLVDKHFRMEHQAGFYAQQFSLTPKRLNEITRDAISKTVTDMVHDRLVLEAKRQLAFSNRSVKEICYELGFEDPAYFSRFFRNHAGTSPHEFRETMFK</sequence>
<dbReference type="Proteomes" id="UP000279089">
    <property type="component" value="Unassembled WGS sequence"/>
</dbReference>
<reference evidence="6" key="1">
    <citation type="submission" date="2018-11" db="EMBL/GenBank/DDBJ databases">
        <title>Chitinophaga lutea sp.nov., isolate from arsenic contaminated soil.</title>
        <authorList>
            <person name="Zong Y."/>
        </authorList>
    </citation>
    <scope>NUCLEOTIDE SEQUENCE [LARGE SCALE GENOMIC DNA]</scope>
    <source>
        <strain evidence="6">YLT18</strain>
    </source>
</reference>